<reference evidence="3 4" key="1">
    <citation type="submission" date="2016-01" db="EMBL/GenBank/DDBJ databases">
        <title>Investigation of taxonomic status of Bacillus aminovorans.</title>
        <authorList>
            <person name="Verma A."/>
            <person name="Pal Y."/>
            <person name="Krishnamurthi S."/>
        </authorList>
    </citation>
    <scope>NUCLEOTIDE SEQUENCE [LARGE SCALE GENOMIC DNA]</scope>
    <source>
        <strain evidence="3 4">DSM 4337</strain>
    </source>
</reference>
<dbReference type="AlphaFoldDB" id="A0A177KS97"/>
<dbReference type="Pfam" id="PF04286">
    <property type="entry name" value="DUF445"/>
    <property type="match status" value="1"/>
</dbReference>
<sequence>MTSKKSKQSKHLASFSLAVMGTGFAATIPFHGSSWIDVVHGGFEAGLVGGLADWFAVTALFRHPLGIPIPHTALLPKNRNKMIKALVSTLENDWLSKESIQDKLQKIQFTEKIFPILEKELHSESARKGLVSLADQLIRSVQVEKIAPFIEKELKFSLSSIEINGVLQSVVDQVLIHEYDEKVFDYVLSEAEQWAKRESTGHQLGSVAMQALNNIELDGFMQFALKSVQNLLNEEKLGSILQNLLLNVVSHLRQKEDPNRKAFLLHVRKKLRSIEDKKEWLEEIENWKQHLLVKWEPAEKITEILQRIQQKALAFIQSSEFMDTYVLPFLTSLLNNLKEDPIKNSMIENGVQKQIANLVEDNHSKIGKLVQENLDKLDNDKLVFMMENNIGKDLQWIRVNGAVCGFMIGIVLTGIKALIY</sequence>
<protein>
    <recommendedName>
        <fullName evidence="5">DUF445 domain-containing protein</fullName>
    </recommendedName>
</protein>
<dbReference type="Proteomes" id="UP000077271">
    <property type="component" value="Unassembled WGS sequence"/>
</dbReference>
<evidence type="ECO:0000256" key="1">
    <source>
        <dbReference type="SAM" id="Phobius"/>
    </source>
</evidence>
<organism evidence="3 4">
    <name type="scientific">Domibacillus aminovorans</name>
    <dbReference type="NCBI Taxonomy" id="29332"/>
    <lineage>
        <taxon>Bacteria</taxon>
        <taxon>Bacillati</taxon>
        <taxon>Bacillota</taxon>
        <taxon>Bacilli</taxon>
        <taxon>Bacillales</taxon>
        <taxon>Bacillaceae</taxon>
        <taxon>Domibacillus</taxon>
    </lineage>
</organism>
<feature type="chain" id="PRO_5008066359" description="DUF445 domain-containing protein" evidence="2">
    <location>
        <begin position="26"/>
        <end position="420"/>
    </location>
</feature>
<dbReference type="OrthoDB" id="9769590at2"/>
<accession>A0A177KS97</accession>
<proteinExistence type="predicted"/>
<dbReference type="RefSeq" id="WP_018393709.1">
    <property type="nucleotide sequence ID" value="NZ_LQWZ01000023.1"/>
</dbReference>
<feature type="signal peptide" evidence="2">
    <location>
        <begin position="1"/>
        <end position="25"/>
    </location>
</feature>
<name>A0A177KS97_9BACI</name>
<gene>
    <name evidence="3" type="ORF">AWH48_03880</name>
</gene>
<evidence type="ECO:0000313" key="4">
    <source>
        <dbReference type="Proteomes" id="UP000077271"/>
    </source>
</evidence>
<dbReference type="InterPro" id="IPR007383">
    <property type="entry name" value="DUF445"/>
</dbReference>
<evidence type="ECO:0000256" key="2">
    <source>
        <dbReference type="SAM" id="SignalP"/>
    </source>
</evidence>
<dbReference type="PANTHER" id="PTHR38442">
    <property type="entry name" value="INNER MEMBRANE PROTEIN-RELATED"/>
    <property type="match status" value="1"/>
</dbReference>
<keyword evidence="2" id="KW-0732">Signal</keyword>
<keyword evidence="1" id="KW-0472">Membrane</keyword>
<keyword evidence="1" id="KW-0812">Transmembrane</keyword>
<dbReference type="EMBL" id="LQWZ01000023">
    <property type="protein sequence ID" value="OAH55825.1"/>
    <property type="molecule type" value="Genomic_DNA"/>
</dbReference>
<dbReference type="PANTHER" id="PTHR38442:SF1">
    <property type="entry name" value="INNER MEMBRANE PROTEIN"/>
    <property type="match status" value="1"/>
</dbReference>
<evidence type="ECO:0008006" key="5">
    <source>
        <dbReference type="Google" id="ProtNLM"/>
    </source>
</evidence>
<dbReference type="GO" id="GO:0005886">
    <property type="term" value="C:plasma membrane"/>
    <property type="evidence" value="ECO:0007669"/>
    <property type="project" value="TreeGrafter"/>
</dbReference>
<evidence type="ECO:0000313" key="3">
    <source>
        <dbReference type="EMBL" id="OAH55825.1"/>
    </source>
</evidence>
<comment type="caution">
    <text evidence="3">The sequence shown here is derived from an EMBL/GenBank/DDBJ whole genome shotgun (WGS) entry which is preliminary data.</text>
</comment>
<feature type="transmembrane region" description="Helical" evidence="1">
    <location>
        <begin position="396"/>
        <end position="419"/>
    </location>
</feature>
<keyword evidence="1" id="KW-1133">Transmembrane helix</keyword>